<feature type="region of interest" description="Disordered" evidence="1">
    <location>
        <begin position="124"/>
        <end position="171"/>
    </location>
</feature>
<evidence type="ECO:0000313" key="3">
    <source>
        <dbReference type="Proteomes" id="UP000630952"/>
    </source>
</evidence>
<dbReference type="RefSeq" id="WP_194255380.1">
    <property type="nucleotide sequence ID" value="NZ_JABCQO010000006.1"/>
</dbReference>
<reference evidence="2" key="1">
    <citation type="submission" date="2020-04" db="EMBL/GenBank/DDBJ databases">
        <authorList>
            <person name="Sombolestani A."/>
        </authorList>
    </citation>
    <scope>NUCLEOTIDE SEQUENCE</scope>
    <source>
        <strain evidence="2">LMG 27748</strain>
    </source>
</reference>
<sequence length="422" mass="46418">MSHVTTSAVTSIAGLGRTDIAPGAQLASNERFHEFLESYVHPETPKHFEVSQKASITKPQATKVEPVGSEHTTQKQPSKVRTLTKSTMQQSTDSSLEDRTHLLKQGAVTKNKALPDTVEKTISGGSQKQLQNNINQKNSSQSIVPDSDDKHLPSDDQEQAKNTLSQTKKNDFTTNGIVNSFINEENSNYTDKKEINTELSLMDNNCSSEESNNPEIVSGDCANNIKIEENSTKENTPFIDLESISPDSSEKTLSESLEEVSSKAQTENETVTPGDEEKPSSRADAHTLLYQQENNGNTTTHIEMNVGRNEKIHVEINRSESKDHRIHINTDDPKIYQSLKADQDILVAALSDNSCLTAGMQPIARADIQISLSLPAFLDMSSRDERQEGKNRSLGLSRDSASDTSSSTTKRRFISGVVDLTV</sequence>
<reference evidence="2" key="2">
    <citation type="submission" date="2020-11" db="EMBL/GenBank/DDBJ databases">
        <title>Description of novel Gluconobacter species.</title>
        <authorList>
            <person name="Cleenwerck I."/>
            <person name="Cnockaert M."/>
            <person name="Borremans W."/>
            <person name="Wieme A.D."/>
            <person name="De Vuyst L."/>
            <person name="Vandamme P."/>
        </authorList>
    </citation>
    <scope>NUCLEOTIDE SEQUENCE</scope>
    <source>
        <strain evidence="2">LMG 27748</strain>
    </source>
</reference>
<keyword evidence="3" id="KW-1185">Reference proteome</keyword>
<organism evidence="2 3">
    <name type="scientific">Gluconobacter cerevisiae</name>
    <dbReference type="NCBI Taxonomy" id="1379734"/>
    <lineage>
        <taxon>Bacteria</taxon>
        <taxon>Pseudomonadati</taxon>
        <taxon>Pseudomonadota</taxon>
        <taxon>Alphaproteobacteria</taxon>
        <taxon>Acetobacterales</taxon>
        <taxon>Acetobacteraceae</taxon>
        <taxon>Gluconobacter</taxon>
    </lineage>
</organism>
<feature type="compositionally biased region" description="Low complexity" evidence="1">
    <location>
        <begin position="126"/>
        <end position="143"/>
    </location>
</feature>
<accession>A0ABR9YEA5</accession>
<dbReference type="EMBL" id="JABCQO010000006">
    <property type="protein sequence ID" value="MBF0877005.1"/>
    <property type="molecule type" value="Genomic_DNA"/>
</dbReference>
<feature type="compositionally biased region" description="Polar residues" evidence="1">
    <location>
        <begin position="160"/>
        <end position="171"/>
    </location>
</feature>
<comment type="caution">
    <text evidence="2">The sequence shown here is derived from an EMBL/GenBank/DDBJ whole genome shotgun (WGS) entry which is preliminary data.</text>
</comment>
<feature type="region of interest" description="Disordered" evidence="1">
    <location>
        <begin position="53"/>
        <end position="98"/>
    </location>
</feature>
<gene>
    <name evidence="2" type="ORF">HKD21_09100</name>
</gene>
<dbReference type="Proteomes" id="UP000630952">
    <property type="component" value="Unassembled WGS sequence"/>
</dbReference>
<proteinExistence type="predicted"/>
<name>A0ABR9YEA5_9PROT</name>
<evidence type="ECO:0008006" key="4">
    <source>
        <dbReference type="Google" id="ProtNLM"/>
    </source>
</evidence>
<evidence type="ECO:0000313" key="2">
    <source>
        <dbReference type="EMBL" id="MBF0877005.1"/>
    </source>
</evidence>
<evidence type="ECO:0000256" key="1">
    <source>
        <dbReference type="SAM" id="MobiDB-lite"/>
    </source>
</evidence>
<feature type="compositionally biased region" description="Low complexity" evidence="1">
    <location>
        <begin position="397"/>
        <end position="408"/>
    </location>
</feature>
<feature type="region of interest" description="Disordered" evidence="1">
    <location>
        <begin position="383"/>
        <end position="408"/>
    </location>
</feature>
<protein>
    <recommendedName>
        <fullName evidence="4">Flagellar hook-length control protein FliK</fullName>
    </recommendedName>
</protein>
<feature type="region of interest" description="Disordered" evidence="1">
    <location>
        <begin position="233"/>
        <end position="282"/>
    </location>
</feature>
<feature type="compositionally biased region" description="Polar residues" evidence="1">
    <location>
        <begin position="70"/>
        <end position="94"/>
    </location>
</feature>